<comment type="caution">
    <text evidence="2">The sequence shown here is derived from an EMBL/GenBank/DDBJ whole genome shotgun (WGS) entry which is preliminary data.</text>
</comment>
<feature type="compositionally biased region" description="Polar residues" evidence="1">
    <location>
        <begin position="46"/>
        <end position="60"/>
    </location>
</feature>
<dbReference type="Proteomes" id="UP001318760">
    <property type="component" value="Unassembled WGS sequence"/>
</dbReference>
<sequence>MGNYESFVAVRQGIDVKPSLPQEKIETKQDETISGEVENLKANEISGVNSDRNLDGSQENQESDSDKKVEGAQENQNLGDDEASTDSQALKDGDKEKKGGAANKTKAGAAGKNKS</sequence>
<gene>
    <name evidence="2" type="ORF">CCAL12919_00150</name>
</gene>
<accession>A0ABD4JFT6</accession>
<evidence type="ECO:0000313" key="3">
    <source>
        <dbReference type="Proteomes" id="UP001318760"/>
    </source>
</evidence>
<dbReference type="RefSeq" id="WP_336613073.1">
    <property type="nucleotide sequence ID" value="NZ_JADBHS010000001.1"/>
</dbReference>
<organism evidence="2 3">
    <name type="scientific">Campylobacter californiensis</name>
    <dbReference type="NCBI Taxonomy" id="1032243"/>
    <lineage>
        <taxon>Bacteria</taxon>
        <taxon>Pseudomonadati</taxon>
        <taxon>Campylobacterota</taxon>
        <taxon>Epsilonproteobacteria</taxon>
        <taxon>Campylobacterales</taxon>
        <taxon>Campylobacteraceae</taxon>
        <taxon>Campylobacter</taxon>
    </lineage>
</organism>
<feature type="region of interest" description="Disordered" evidence="1">
    <location>
        <begin position="18"/>
        <end position="115"/>
    </location>
</feature>
<proteinExistence type="predicted"/>
<reference evidence="2 3" key="1">
    <citation type="submission" date="2020-10" db="EMBL/GenBank/DDBJ databases">
        <title>Campylobacter californiensis sp. nov. isolated from cattle and feral swine in California.</title>
        <authorList>
            <person name="Miller W.G."/>
        </authorList>
    </citation>
    <scope>NUCLEOTIDE SEQUENCE [LARGE SCALE GENOMIC DNA]</scope>
    <source>
        <strain evidence="2 3">RM12919</strain>
    </source>
</reference>
<dbReference type="AlphaFoldDB" id="A0ABD4JFT6"/>
<evidence type="ECO:0000313" key="2">
    <source>
        <dbReference type="EMBL" id="MBE2985545.1"/>
    </source>
</evidence>
<protein>
    <submittedName>
        <fullName evidence="2">Uncharacterized protein</fullName>
    </submittedName>
</protein>
<evidence type="ECO:0000256" key="1">
    <source>
        <dbReference type="SAM" id="MobiDB-lite"/>
    </source>
</evidence>
<feature type="compositionally biased region" description="Low complexity" evidence="1">
    <location>
        <begin position="100"/>
        <end position="115"/>
    </location>
</feature>
<feature type="compositionally biased region" description="Basic and acidic residues" evidence="1">
    <location>
        <begin position="89"/>
        <end position="99"/>
    </location>
</feature>
<dbReference type="EMBL" id="JADBHS010000001">
    <property type="protein sequence ID" value="MBE2985545.1"/>
    <property type="molecule type" value="Genomic_DNA"/>
</dbReference>
<name>A0ABD4JFT6_9BACT</name>